<dbReference type="Proteomes" id="UP000494172">
    <property type="component" value="Unassembled WGS sequence"/>
</dbReference>
<accession>A0A9Q9UQI6</accession>
<sequence>MTRNSTRTSRHFVLLIVGTLAVLIAPSAVHAVCVSIPGNAFPRPTIPASISSARDAQIPGTLVEAGSLSNTTAPGGLTEDCNPNKWDAKLLGTSALVPNVTYLFEGQSVPVYETGIPGIGFAAMVRLKHPSVVGPWHALTSETRSEPTPANGNGNKQVGPEFRLALVFSGSLVTGSYKNPQKTIGQSGIYSSTQNTTHTLYLPALSVNVTTDGCSLTSGTHNTIPLPGIYGGALKAVGDVSDASKNLSVSVACRGKVSVHVTMTDINQPANTGNTLSLSPTSGASGVGVQLFRQGNATPIRFGPDSAAKGNTNQWFVDEVNDGGTVTIPLVAKYVKTASTITPGTVDARASFTFSYQ</sequence>
<dbReference type="Gene3D" id="2.60.40.3310">
    <property type="match status" value="1"/>
</dbReference>
<evidence type="ECO:0000313" key="5">
    <source>
        <dbReference type="EMBL" id="VWB58968.1"/>
    </source>
</evidence>
<evidence type="ECO:0000256" key="2">
    <source>
        <dbReference type="ARBA" id="ARBA00006671"/>
    </source>
</evidence>
<evidence type="ECO:0000259" key="4">
    <source>
        <dbReference type="Pfam" id="PF00419"/>
    </source>
</evidence>
<dbReference type="PANTHER" id="PTHR33420">
    <property type="entry name" value="FIMBRIAL SUBUNIT ELFA-RELATED"/>
    <property type="match status" value="1"/>
</dbReference>
<reference evidence="5 6" key="1">
    <citation type="submission" date="2019-09" db="EMBL/GenBank/DDBJ databases">
        <authorList>
            <person name="Depoorter E."/>
        </authorList>
    </citation>
    <scope>NUCLEOTIDE SEQUENCE [LARGE SCALE GENOMIC DNA]</scope>
    <source>
        <strain evidence="5">LMG 24066</strain>
    </source>
</reference>
<dbReference type="InterPro" id="IPR008966">
    <property type="entry name" value="Adhesion_dom_sf"/>
</dbReference>
<dbReference type="GO" id="GO:0009289">
    <property type="term" value="C:pilus"/>
    <property type="evidence" value="ECO:0007669"/>
    <property type="project" value="UniProtKB-SubCell"/>
</dbReference>
<organism evidence="5 6">
    <name type="scientific">Burkholderia arboris</name>
    <dbReference type="NCBI Taxonomy" id="488730"/>
    <lineage>
        <taxon>Bacteria</taxon>
        <taxon>Pseudomonadati</taxon>
        <taxon>Pseudomonadota</taxon>
        <taxon>Betaproteobacteria</taxon>
        <taxon>Burkholderiales</taxon>
        <taxon>Burkholderiaceae</taxon>
        <taxon>Burkholderia</taxon>
        <taxon>Burkholderia cepacia complex</taxon>
    </lineage>
</organism>
<dbReference type="EMBL" id="CABVPX010000009">
    <property type="protein sequence ID" value="VWB58968.1"/>
    <property type="molecule type" value="Genomic_DNA"/>
</dbReference>
<comment type="similarity">
    <text evidence="2">Belongs to the fimbrial protein family.</text>
</comment>
<dbReference type="GO" id="GO:0043709">
    <property type="term" value="P:cell adhesion involved in single-species biofilm formation"/>
    <property type="evidence" value="ECO:0007669"/>
    <property type="project" value="TreeGrafter"/>
</dbReference>
<dbReference type="SUPFAM" id="SSF49401">
    <property type="entry name" value="Bacterial adhesins"/>
    <property type="match status" value="1"/>
</dbReference>
<comment type="caution">
    <text evidence="5">The sequence shown here is derived from an EMBL/GenBank/DDBJ whole genome shotgun (WGS) entry which is preliminary data.</text>
</comment>
<keyword evidence="3" id="KW-0281">Fimbrium</keyword>
<dbReference type="InterPro" id="IPR050263">
    <property type="entry name" value="Bact_Fimbrial_Adh_Pro"/>
</dbReference>
<dbReference type="Gene3D" id="2.60.40.1090">
    <property type="entry name" value="Fimbrial-type adhesion domain"/>
    <property type="match status" value="1"/>
</dbReference>
<evidence type="ECO:0000256" key="1">
    <source>
        <dbReference type="ARBA" id="ARBA00004561"/>
    </source>
</evidence>
<gene>
    <name evidence="5" type="ORF">BAR24066_02721</name>
</gene>
<evidence type="ECO:0000256" key="3">
    <source>
        <dbReference type="ARBA" id="ARBA00023263"/>
    </source>
</evidence>
<dbReference type="Pfam" id="PF00419">
    <property type="entry name" value="Fimbrial"/>
    <property type="match status" value="1"/>
</dbReference>
<evidence type="ECO:0000313" key="6">
    <source>
        <dbReference type="Proteomes" id="UP000494172"/>
    </source>
</evidence>
<proteinExistence type="inferred from homology"/>
<dbReference type="InterPro" id="IPR000259">
    <property type="entry name" value="Adhesion_dom_fimbrial"/>
</dbReference>
<dbReference type="PANTHER" id="PTHR33420:SF14">
    <property type="entry name" value="TYPE 1 FIMBRIN D-MANNOSE SPECIFIC ADHESIN"/>
    <property type="match status" value="1"/>
</dbReference>
<name>A0A9Q9UQI6_9BURK</name>
<dbReference type="InterPro" id="IPR036937">
    <property type="entry name" value="Adhesion_dom_fimbrial_sf"/>
</dbReference>
<dbReference type="RefSeq" id="WP_174992631.1">
    <property type="nucleotide sequence ID" value="NZ_CABVPX010000009.1"/>
</dbReference>
<comment type="subcellular location">
    <subcellularLocation>
        <location evidence="1">Fimbrium</location>
    </subcellularLocation>
</comment>
<protein>
    <submittedName>
        <fullName evidence="5">Type-1 fimbrial protein subunit A</fullName>
    </submittedName>
</protein>
<feature type="domain" description="Fimbrial-type adhesion" evidence="4">
    <location>
        <begin position="206"/>
        <end position="357"/>
    </location>
</feature>
<dbReference type="AlphaFoldDB" id="A0A9Q9UQI6"/>